<dbReference type="GO" id="GO:0043139">
    <property type="term" value="F:5'-3' DNA helicase activity"/>
    <property type="evidence" value="ECO:0007669"/>
    <property type="project" value="UniProtKB-EC"/>
</dbReference>
<dbReference type="EC" id="5.6.2.3" evidence="1"/>
<comment type="similarity">
    <text evidence="1">Belongs to the helicase family.</text>
</comment>
<keyword evidence="1" id="KW-0227">DNA damage</keyword>
<evidence type="ECO:0000313" key="6">
    <source>
        <dbReference type="Proteomes" id="UP001219518"/>
    </source>
</evidence>
<dbReference type="AlphaFoldDB" id="A0AAE1LRU2"/>
<dbReference type="EMBL" id="JAHWGI010001403">
    <property type="protein sequence ID" value="KAK3929763.1"/>
    <property type="molecule type" value="Genomic_DNA"/>
</dbReference>
<dbReference type="Gene3D" id="3.40.50.300">
    <property type="entry name" value="P-loop containing nucleotide triphosphate hydrolases"/>
    <property type="match status" value="2"/>
</dbReference>
<reference evidence="5" key="1">
    <citation type="submission" date="2021-07" db="EMBL/GenBank/DDBJ databases">
        <authorList>
            <person name="Catto M.A."/>
            <person name="Jacobson A."/>
            <person name="Kennedy G."/>
            <person name="Labadie P."/>
            <person name="Hunt B.G."/>
            <person name="Srinivasan R."/>
        </authorList>
    </citation>
    <scope>NUCLEOTIDE SEQUENCE</scope>
    <source>
        <strain evidence="5">PL_HMW_Pooled</strain>
        <tissue evidence="5">Head</tissue>
    </source>
</reference>
<evidence type="ECO:0000256" key="1">
    <source>
        <dbReference type="RuleBase" id="RU363044"/>
    </source>
</evidence>
<comment type="caution">
    <text evidence="5">The sequence shown here is derived from an EMBL/GenBank/DDBJ whole genome shotgun (WGS) entry which is preliminary data.</text>
</comment>
<keyword evidence="1 5" id="KW-0347">Helicase</keyword>
<feature type="domain" description="Helitron helicase-like" evidence="3">
    <location>
        <begin position="2"/>
        <end position="75"/>
    </location>
</feature>
<feature type="domain" description="DNA helicase Pif1-like DEAD-box helicase" evidence="2">
    <location>
        <begin position="516"/>
        <end position="677"/>
    </location>
</feature>
<comment type="cofactor">
    <cofactor evidence="1">
        <name>Mg(2+)</name>
        <dbReference type="ChEBI" id="CHEBI:18420"/>
    </cofactor>
</comment>
<feature type="domain" description="DNA helicase Pif1-like 2B" evidence="4">
    <location>
        <begin position="771"/>
        <end position="817"/>
    </location>
</feature>
<dbReference type="InterPro" id="IPR010285">
    <property type="entry name" value="DNA_helicase_pif1-like_DEAD"/>
</dbReference>
<dbReference type="InterPro" id="IPR049163">
    <property type="entry name" value="Pif1-like_2B_dom"/>
</dbReference>
<organism evidence="5 6">
    <name type="scientific">Frankliniella fusca</name>
    <dbReference type="NCBI Taxonomy" id="407009"/>
    <lineage>
        <taxon>Eukaryota</taxon>
        <taxon>Metazoa</taxon>
        <taxon>Ecdysozoa</taxon>
        <taxon>Arthropoda</taxon>
        <taxon>Hexapoda</taxon>
        <taxon>Insecta</taxon>
        <taxon>Pterygota</taxon>
        <taxon>Neoptera</taxon>
        <taxon>Paraneoptera</taxon>
        <taxon>Thysanoptera</taxon>
        <taxon>Terebrantia</taxon>
        <taxon>Thripoidea</taxon>
        <taxon>Thripidae</taxon>
        <taxon>Frankliniella</taxon>
    </lineage>
</organism>
<dbReference type="GO" id="GO:0006310">
    <property type="term" value="P:DNA recombination"/>
    <property type="evidence" value="ECO:0007669"/>
    <property type="project" value="UniProtKB-KW"/>
</dbReference>
<dbReference type="PANTHER" id="PTHR10492">
    <property type="match status" value="1"/>
</dbReference>
<evidence type="ECO:0000259" key="2">
    <source>
        <dbReference type="Pfam" id="PF05970"/>
    </source>
</evidence>
<dbReference type="InterPro" id="IPR025476">
    <property type="entry name" value="Helitron_helicase-like"/>
</dbReference>
<reference evidence="5" key="2">
    <citation type="journal article" date="2023" name="BMC Genomics">
        <title>Pest status, molecular evolution, and epigenetic factors derived from the genome assembly of Frankliniella fusca, a thysanopteran phytovirus vector.</title>
        <authorList>
            <person name="Catto M.A."/>
            <person name="Labadie P.E."/>
            <person name="Jacobson A.L."/>
            <person name="Kennedy G.G."/>
            <person name="Srinivasan R."/>
            <person name="Hunt B.G."/>
        </authorList>
    </citation>
    <scope>NUCLEOTIDE SEQUENCE</scope>
    <source>
        <strain evidence="5">PL_HMW_Pooled</strain>
    </source>
</reference>
<dbReference type="Pfam" id="PF14214">
    <property type="entry name" value="Helitron_like_N"/>
    <property type="match status" value="1"/>
</dbReference>
<dbReference type="InterPro" id="IPR027417">
    <property type="entry name" value="P-loop_NTPase"/>
</dbReference>
<comment type="catalytic activity">
    <reaction evidence="1">
        <text>ATP + H2O = ADP + phosphate + H(+)</text>
        <dbReference type="Rhea" id="RHEA:13065"/>
        <dbReference type="ChEBI" id="CHEBI:15377"/>
        <dbReference type="ChEBI" id="CHEBI:15378"/>
        <dbReference type="ChEBI" id="CHEBI:30616"/>
        <dbReference type="ChEBI" id="CHEBI:43474"/>
        <dbReference type="ChEBI" id="CHEBI:456216"/>
        <dbReference type="EC" id="5.6.2.3"/>
    </reaction>
</comment>
<dbReference type="Pfam" id="PF21530">
    <property type="entry name" value="Pif1_2B_dom"/>
    <property type="match status" value="1"/>
</dbReference>
<dbReference type="GO" id="GO:0016787">
    <property type="term" value="F:hydrolase activity"/>
    <property type="evidence" value="ECO:0007669"/>
    <property type="project" value="UniProtKB-KW"/>
</dbReference>
<dbReference type="Proteomes" id="UP001219518">
    <property type="component" value="Unassembled WGS sequence"/>
</dbReference>
<gene>
    <name evidence="5" type="ORF">KUF71_019604</name>
</gene>
<sequence>MITLTCSRRWPEIVGECQRSGTDPNYRYDVVNRAFEMRATQLLSDVVREQILGRVTGEMTVREFQGRGLTHTHGLFIIRPEDTPTCGQDIDKIIRAYFPDEAREPELFDLVRRYMVHGPCDINSSCHKRNGKCRFAFPFDFRDETDITGKRPLYRRPNDGRGFWKRVSGEMVFIDNRWVIPHNPVLLLRYKGHLNIMYSPSTAACKYFYGYLLKGSYGNKVHISMVKRNERRPPNEPYIHDEVQELKEMRHMGPYEAHYYIMGVSQAHIYPPVEVLPVHEEMKETIIYVEGQEERALERHEGTKLTAWFDLNRRLPQPLNKLYTEVVEDYIYIDNAWQPSNRHTIGRLSPIATIEFNSALYHIRLLLCNRTGSTSFEDLRTVEGEVHPTYKPACVALHLVENEEEMRHVMDELVLEQFPSTFRRTFAIILAHVNPIHPRALWDEYRNHLSEDYLHDIPEDEDLCHQLALRDISQVLGEFGKTLQDYDLPPLDEGILQRNRQQPDEDAVLQPAEADEGKKVVVAAYTGVAASLLKCGKTSHKAFGLPFEDEGLVLSRSNLKLQSAEAQNLREAAVIVWDEVSMVQAWHLHVVDRFLRDLMQVEGPFGGKIIILGGDFRQILPVVPGGSRADIVDATITSSNLWPLFEQYSLRQNVRALEDPVYAEWLLKVGDGTANEEGSTKLHLPGGIIKTGIHHLINHCFGKEIEKEDAHEAAILCPTNNATYFVNELVFQRLQRNAEESRVYFSTTFLESRRVLGEDANNVERLHYPPEYLNGLQSASLPPHRLELVPGANVMLIRNLRVSGGLCNGTRLKVKKLYANLIICEILTGSHKGEKIGIFRISFSTDEFSLPGRLKRRQFPLKLCYAMTVNKSQGQTLKRVGLYLRTALWTHGQPYVALSRARSQTAVMAVVEEGPDQGRINANRGAAMAGDNVYPQNPVYIEILRAVGLAPANAEVREEMDINYN</sequence>
<protein>
    <recommendedName>
        <fullName evidence="1">ATP-dependent DNA helicase</fullName>
        <ecNumber evidence="1">5.6.2.3</ecNumber>
    </recommendedName>
</protein>
<dbReference type="GO" id="GO:0000723">
    <property type="term" value="P:telomere maintenance"/>
    <property type="evidence" value="ECO:0007669"/>
    <property type="project" value="InterPro"/>
</dbReference>
<keyword evidence="6" id="KW-1185">Reference proteome</keyword>
<keyword evidence="1" id="KW-0378">Hydrolase</keyword>
<dbReference type="CDD" id="cd18809">
    <property type="entry name" value="SF1_C_RecD"/>
    <property type="match status" value="1"/>
</dbReference>
<dbReference type="SUPFAM" id="SSF52540">
    <property type="entry name" value="P-loop containing nucleoside triphosphate hydrolases"/>
    <property type="match status" value="2"/>
</dbReference>
<dbReference type="GO" id="GO:0006281">
    <property type="term" value="P:DNA repair"/>
    <property type="evidence" value="ECO:0007669"/>
    <property type="project" value="UniProtKB-KW"/>
</dbReference>
<keyword evidence="1" id="KW-0233">DNA recombination</keyword>
<keyword evidence="1" id="KW-0234">DNA repair</keyword>
<evidence type="ECO:0000259" key="3">
    <source>
        <dbReference type="Pfam" id="PF14214"/>
    </source>
</evidence>
<evidence type="ECO:0000259" key="4">
    <source>
        <dbReference type="Pfam" id="PF21530"/>
    </source>
</evidence>
<keyword evidence="1" id="KW-0547">Nucleotide-binding</keyword>
<accession>A0AAE1LRU2</accession>
<dbReference type="Pfam" id="PF05970">
    <property type="entry name" value="PIF1"/>
    <property type="match status" value="1"/>
</dbReference>
<evidence type="ECO:0000313" key="5">
    <source>
        <dbReference type="EMBL" id="KAK3929763.1"/>
    </source>
</evidence>
<dbReference type="PANTHER" id="PTHR10492:SF57">
    <property type="entry name" value="ATP-DEPENDENT DNA HELICASE"/>
    <property type="match status" value="1"/>
</dbReference>
<dbReference type="GO" id="GO:0005524">
    <property type="term" value="F:ATP binding"/>
    <property type="evidence" value="ECO:0007669"/>
    <property type="project" value="UniProtKB-KW"/>
</dbReference>
<keyword evidence="1" id="KW-0067">ATP-binding</keyword>
<name>A0AAE1LRU2_9NEOP</name>
<proteinExistence type="inferred from homology"/>